<dbReference type="GO" id="GO:0009279">
    <property type="term" value="C:cell outer membrane"/>
    <property type="evidence" value="ECO:0007669"/>
    <property type="project" value="UniProtKB-SubCell"/>
</dbReference>
<keyword evidence="4" id="KW-0472">Membrane</keyword>
<protein>
    <submittedName>
        <fullName evidence="7">TolC family protein</fullName>
    </submittedName>
</protein>
<keyword evidence="5" id="KW-0998">Cell outer membrane</keyword>
<evidence type="ECO:0000313" key="7">
    <source>
        <dbReference type="EMBL" id="MCU7552350.1"/>
    </source>
</evidence>
<evidence type="ECO:0000256" key="2">
    <source>
        <dbReference type="ARBA" id="ARBA00022452"/>
    </source>
</evidence>
<proteinExistence type="predicted"/>
<comment type="subcellular location">
    <subcellularLocation>
        <location evidence="1">Cell outer membrane</location>
    </subcellularLocation>
</comment>
<dbReference type="SUPFAM" id="SSF56954">
    <property type="entry name" value="Outer membrane efflux proteins (OEP)"/>
    <property type="match status" value="1"/>
</dbReference>
<name>A0A9X3B9R2_9BACT</name>
<reference evidence="7" key="2">
    <citation type="submission" date="2023-04" db="EMBL/GenBank/DDBJ databases">
        <title>Paracnuella aquatica gen. nov., sp. nov., a member of the family Chitinophagaceae isolated from a hot spring.</title>
        <authorList>
            <person name="Wang C."/>
        </authorList>
    </citation>
    <scope>NUCLEOTIDE SEQUENCE</scope>
    <source>
        <strain evidence="7">LB-8</strain>
    </source>
</reference>
<dbReference type="PANTHER" id="PTHR30026">
    <property type="entry name" value="OUTER MEMBRANE PROTEIN TOLC"/>
    <property type="match status" value="1"/>
</dbReference>
<feature type="signal peptide" evidence="6">
    <location>
        <begin position="1"/>
        <end position="29"/>
    </location>
</feature>
<evidence type="ECO:0000313" key="8">
    <source>
        <dbReference type="Proteomes" id="UP001155483"/>
    </source>
</evidence>
<dbReference type="Proteomes" id="UP001155483">
    <property type="component" value="Unassembled WGS sequence"/>
</dbReference>
<dbReference type="GO" id="GO:0015288">
    <property type="term" value="F:porin activity"/>
    <property type="evidence" value="ECO:0007669"/>
    <property type="project" value="TreeGrafter"/>
</dbReference>
<keyword evidence="6" id="KW-0732">Signal</keyword>
<feature type="chain" id="PRO_5040907587" evidence="6">
    <location>
        <begin position="30"/>
        <end position="429"/>
    </location>
</feature>
<keyword evidence="3" id="KW-0812">Transmembrane</keyword>
<keyword evidence="2" id="KW-1134">Transmembrane beta strand</keyword>
<dbReference type="AlphaFoldDB" id="A0A9X3B9R2"/>
<evidence type="ECO:0000256" key="4">
    <source>
        <dbReference type="ARBA" id="ARBA00023136"/>
    </source>
</evidence>
<dbReference type="GO" id="GO:1990281">
    <property type="term" value="C:efflux pump complex"/>
    <property type="evidence" value="ECO:0007669"/>
    <property type="project" value="TreeGrafter"/>
</dbReference>
<sequence>MRVLTKWFNKAVKNLLFFLATFVSLNASTQSLTLESAYQRAREQYPLTKQKGLIKQTADLTIQNLSRGYWPQIVVYGQATYQSSVTAVNINNPAIKIEVPSKDQYKLFTDVSQVLYDGGEIKQQKTLQQLNATVEEGQIEVELYQLRQRITQLYLGVMLLEEQMKQVELVKKDLQGGERTVEAQVANGLVLRSNLNVLKAEVLSTDQRLIELKAARKGLIDVLGLFLNQDLPETTVFILPGNPAVSGSEIKRPELNLYNGQSNLFQQQKKLVDARNRPRTSAFVQGGYGRPVLNLFKNEFEPYFIVGLRMNWSLSDLYTAKREKKLYDVNQKSVDVQKEVFLLNTNMQLKQQAAEIMKWSQLIATDKEIIALRESVKEAAKAQLENRVITANDYLKEVNEEDSARQNLILHEMQLLQAQINYQIILGDQ</sequence>
<comment type="caution">
    <text evidence="7">The sequence shown here is derived from an EMBL/GenBank/DDBJ whole genome shotgun (WGS) entry which is preliminary data.</text>
</comment>
<dbReference type="InterPro" id="IPR051906">
    <property type="entry name" value="TolC-like"/>
</dbReference>
<evidence type="ECO:0000256" key="6">
    <source>
        <dbReference type="SAM" id="SignalP"/>
    </source>
</evidence>
<dbReference type="RefSeq" id="WP_279299785.1">
    <property type="nucleotide sequence ID" value="NZ_JAOTIF010000032.1"/>
</dbReference>
<reference evidence="7" key="1">
    <citation type="submission" date="2022-09" db="EMBL/GenBank/DDBJ databases">
        <authorList>
            <person name="Yuan C."/>
            <person name="Ke Z."/>
        </authorList>
    </citation>
    <scope>NUCLEOTIDE SEQUENCE</scope>
    <source>
        <strain evidence="7">LB-8</strain>
    </source>
</reference>
<evidence type="ECO:0000256" key="1">
    <source>
        <dbReference type="ARBA" id="ARBA00004442"/>
    </source>
</evidence>
<dbReference type="GO" id="GO:0015562">
    <property type="term" value="F:efflux transmembrane transporter activity"/>
    <property type="evidence" value="ECO:0007669"/>
    <property type="project" value="InterPro"/>
</dbReference>
<accession>A0A9X3B9R2</accession>
<keyword evidence="8" id="KW-1185">Reference proteome</keyword>
<gene>
    <name evidence="7" type="ORF">OCK74_24740</name>
</gene>
<dbReference type="Gene3D" id="1.20.1600.10">
    <property type="entry name" value="Outer membrane efflux proteins (OEP)"/>
    <property type="match status" value="1"/>
</dbReference>
<organism evidence="7 8">
    <name type="scientific">Paraflavisolibacter caeni</name>
    <dbReference type="NCBI Taxonomy" id="2982496"/>
    <lineage>
        <taxon>Bacteria</taxon>
        <taxon>Pseudomonadati</taxon>
        <taxon>Bacteroidota</taxon>
        <taxon>Chitinophagia</taxon>
        <taxon>Chitinophagales</taxon>
        <taxon>Chitinophagaceae</taxon>
        <taxon>Paraflavisolibacter</taxon>
    </lineage>
</organism>
<evidence type="ECO:0000256" key="5">
    <source>
        <dbReference type="ARBA" id="ARBA00023237"/>
    </source>
</evidence>
<dbReference type="PANTHER" id="PTHR30026:SF20">
    <property type="entry name" value="OUTER MEMBRANE PROTEIN TOLC"/>
    <property type="match status" value="1"/>
</dbReference>
<evidence type="ECO:0000256" key="3">
    <source>
        <dbReference type="ARBA" id="ARBA00022692"/>
    </source>
</evidence>
<dbReference type="EMBL" id="JAOTIF010000032">
    <property type="protein sequence ID" value="MCU7552350.1"/>
    <property type="molecule type" value="Genomic_DNA"/>
</dbReference>